<reference evidence="4" key="1">
    <citation type="journal article" date="2013" name="Extremophiles">
        <title>Proteinivorax tanatarense gen. nov., sp. nov., an anaerobic, haloalkaliphilic, proteolytic bacterium isolated from a decaying algal bloom, and proposal of Proteinivoraceae fam. nov.</title>
        <authorList>
            <person name="Kevbrin V."/>
            <person name="Boltyanskaya Y."/>
            <person name="Zhilina T."/>
            <person name="Kolganova T."/>
            <person name="Lavrentjeva E."/>
            <person name="Kuznetsov B."/>
        </authorList>
    </citation>
    <scope>NUCLEOTIDE SEQUENCE</scope>
    <source>
        <strain evidence="4">Z-910T</strain>
    </source>
</reference>
<name>A0AAU7VJH8_9FIRM</name>
<evidence type="ECO:0000259" key="2">
    <source>
        <dbReference type="Pfam" id="PF00465"/>
    </source>
</evidence>
<gene>
    <name evidence="4" type="ORF">PRVXT_002216</name>
</gene>
<dbReference type="FunFam" id="1.20.1090.10:FF:000001">
    <property type="entry name" value="Aldehyde-alcohol dehydrogenase"/>
    <property type="match status" value="1"/>
</dbReference>
<dbReference type="InterPro" id="IPR039697">
    <property type="entry name" value="Alcohol_dehydrogenase_Fe"/>
</dbReference>
<dbReference type="InterPro" id="IPR001670">
    <property type="entry name" value="ADH_Fe/GldA"/>
</dbReference>
<dbReference type="Pfam" id="PF25137">
    <property type="entry name" value="ADH_Fe_C"/>
    <property type="match status" value="1"/>
</dbReference>
<feature type="domain" description="Alcohol dehydrogenase iron-type/glycerol dehydrogenase GldA" evidence="2">
    <location>
        <begin position="8"/>
        <end position="166"/>
    </location>
</feature>
<dbReference type="GO" id="GO:0046872">
    <property type="term" value="F:metal ion binding"/>
    <property type="evidence" value="ECO:0007669"/>
    <property type="project" value="InterPro"/>
</dbReference>
<dbReference type="CDD" id="cd08180">
    <property type="entry name" value="PDD"/>
    <property type="match status" value="1"/>
</dbReference>
<evidence type="ECO:0000259" key="3">
    <source>
        <dbReference type="Pfam" id="PF25137"/>
    </source>
</evidence>
<dbReference type="GO" id="GO:0004022">
    <property type="term" value="F:alcohol dehydrogenase (NAD+) activity"/>
    <property type="evidence" value="ECO:0007669"/>
    <property type="project" value="TreeGrafter"/>
</dbReference>
<evidence type="ECO:0000256" key="1">
    <source>
        <dbReference type="ARBA" id="ARBA00023002"/>
    </source>
</evidence>
<organism evidence="4">
    <name type="scientific">Proteinivorax tanatarense</name>
    <dbReference type="NCBI Taxonomy" id="1260629"/>
    <lineage>
        <taxon>Bacteria</taxon>
        <taxon>Bacillati</taxon>
        <taxon>Bacillota</taxon>
        <taxon>Clostridia</taxon>
        <taxon>Eubacteriales</taxon>
        <taxon>Proteinivoracaceae</taxon>
        <taxon>Proteinivorax</taxon>
    </lineage>
</organism>
<dbReference type="Gene3D" id="3.40.50.1970">
    <property type="match status" value="1"/>
</dbReference>
<dbReference type="Gene3D" id="1.20.1090.10">
    <property type="entry name" value="Dehydroquinate synthase-like - alpha domain"/>
    <property type="match status" value="1"/>
</dbReference>
<dbReference type="InterPro" id="IPR018211">
    <property type="entry name" value="ADH_Fe_CS"/>
</dbReference>
<keyword evidence="1 4" id="KW-0560">Oxidoreductase</keyword>
<dbReference type="AlphaFoldDB" id="A0AAU7VJH8"/>
<accession>A0AAU7VJH8</accession>
<dbReference type="SUPFAM" id="SSF56796">
    <property type="entry name" value="Dehydroquinate synthase-like"/>
    <property type="match status" value="1"/>
</dbReference>
<proteinExistence type="predicted"/>
<reference evidence="4" key="2">
    <citation type="submission" date="2024-06" db="EMBL/GenBank/DDBJ databases">
        <authorList>
            <person name="Petrova K.O."/>
            <person name="Toshchakov S.V."/>
            <person name="Boltjanskaja Y.V."/>
            <person name="Kevbrin V."/>
        </authorList>
    </citation>
    <scope>NUCLEOTIDE SEQUENCE</scope>
    <source>
        <strain evidence="4">Z-910T</strain>
    </source>
</reference>
<dbReference type="InterPro" id="IPR056798">
    <property type="entry name" value="ADH_Fe_C"/>
</dbReference>
<protein>
    <submittedName>
        <fullName evidence="4">1-propanol dehydrogenase PduQ</fullName>
        <ecNumber evidence="4">1.1.-.-</ecNumber>
    </submittedName>
</protein>
<dbReference type="EC" id="1.1.-.-" evidence="4"/>
<sequence>MKKFKEKTEVVQGMGSLKLLEELKGEKVCIVTDSTMLELKMVNKVTDIFKNIDVKYEIFSEVEPDPSFDIVYKGLRHIIKNKPTVLVAVGGGSAIDAAKAIMFFCLKMKENLMGIEKIKKPHFIAIPTTSGTGSEVTSYSVISDKEKQKKFPIVDDLMVPDVAILDAEFTKSIPSGITADTGIDVLTHCLEAYVAKEASDFTDGLVEKGVSIVFEYLLKAYENGGDLEAREKMHNASCMAGIAFNNAGLGINHSLAHSLGSYFKIPHGRSNALLLPYVIEFNSKENPLIMSKYAHLAEKIGFPATTNEQGMKSLIKGINVLKEAMNIPQTISEVGVKEKDFQCVLKEMSEIALEDICTGGNPKKVTSKELEKIYQEAYRG</sequence>
<dbReference type="PROSITE" id="PS00913">
    <property type="entry name" value="ADH_IRON_1"/>
    <property type="match status" value="1"/>
</dbReference>
<dbReference type="Pfam" id="PF00465">
    <property type="entry name" value="Fe-ADH"/>
    <property type="match status" value="1"/>
</dbReference>
<dbReference type="RefSeq" id="WP_350342947.1">
    <property type="nucleotide sequence ID" value="NZ_CP158367.1"/>
</dbReference>
<dbReference type="PANTHER" id="PTHR11496">
    <property type="entry name" value="ALCOHOL DEHYDROGENASE"/>
    <property type="match status" value="1"/>
</dbReference>
<dbReference type="FunFam" id="3.40.50.1970:FF:000003">
    <property type="entry name" value="Alcohol dehydrogenase, iron-containing"/>
    <property type="match status" value="1"/>
</dbReference>
<evidence type="ECO:0000313" key="4">
    <source>
        <dbReference type="EMBL" id="XBX74189.1"/>
    </source>
</evidence>
<feature type="domain" description="Fe-containing alcohol dehydrogenase-like C-terminal" evidence="3">
    <location>
        <begin position="178"/>
        <end position="378"/>
    </location>
</feature>
<dbReference type="EMBL" id="CP158367">
    <property type="protein sequence ID" value="XBX74189.1"/>
    <property type="molecule type" value="Genomic_DNA"/>
</dbReference>
<dbReference type="PANTHER" id="PTHR11496:SF83">
    <property type="entry name" value="HYDROXYACID-OXOACID TRANSHYDROGENASE, MITOCHONDRIAL"/>
    <property type="match status" value="1"/>
</dbReference>